<dbReference type="Gene3D" id="1.10.287.1120">
    <property type="entry name" value="Bipartite methylase S protein"/>
    <property type="match status" value="1"/>
</dbReference>
<evidence type="ECO:0000259" key="4">
    <source>
        <dbReference type="Pfam" id="PF01420"/>
    </source>
</evidence>
<dbReference type="GO" id="GO:0003677">
    <property type="term" value="F:DNA binding"/>
    <property type="evidence" value="ECO:0007669"/>
    <property type="project" value="UniProtKB-KW"/>
</dbReference>
<evidence type="ECO:0000313" key="6">
    <source>
        <dbReference type="Proteomes" id="UP000189670"/>
    </source>
</evidence>
<dbReference type="Gene3D" id="3.90.220.20">
    <property type="entry name" value="DNA methylase specificity domains"/>
    <property type="match status" value="2"/>
</dbReference>
<evidence type="ECO:0000256" key="3">
    <source>
        <dbReference type="ARBA" id="ARBA00023125"/>
    </source>
</evidence>
<accession>A0A1V1P098</accession>
<protein>
    <submittedName>
        <fullName evidence="5">Type I restriction-modification system specificity subunit</fullName>
    </submittedName>
</protein>
<gene>
    <name evidence="5" type="ORF">OMM_04716</name>
</gene>
<dbReference type="GO" id="GO:0009307">
    <property type="term" value="P:DNA restriction-modification system"/>
    <property type="evidence" value="ECO:0007669"/>
    <property type="project" value="UniProtKB-KW"/>
</dbReference>
<feature type="domain" description="Type I restriction modification DNA specificity" evidence="4">
    <location>
        <begin position="202"/>
        <end position="371"/>
    </location>
</feature>
<sequence>MNDWKEVALGKIAEITSSKRIFYADYVSNGVPFFRSKEIINKYNKQDIQTELYISEHKYTEIKNKYGVPEKNDILLTSVGTLGIPYLVKKNEEFYFKDGNLTWFRNINSTFVDIDYLYIWLQSSIGKQKLDEITIGSTQAALTIRGLKTVEILLPPLPEQQAIASVLSSLDDKIDLLHRQNKTLEAMAETLFRQWFVEEAEDDWDLCTLKDEFDFTMGQSPPSISFNENGVGTPMYQGNRDFCFRFPKKRVFTTEPKRMAEKYDTLISVRAPVGEQNMANEACCIGRGVAAFRYKNNKDYYTYTYFKLKSLMDEIKEYNHEGTVFGSISKKDFEKIEVVIPHEKQVKSFQDKVKPIDDKVILNETQILSLEKLRDTLLPKLMSGEIRVNY</sequence>
<dbReference type="EMBL" id="ATBP01001045">
    <property type="protein sequence ID" value="ETR68175.1"/>
    <property type="molecule type" value="Genomic_DNA"/>
</dbReference>
<reference evidence="6" key="1">
    <citation type="submission" date="2012-11" db="EMBL/GenBank/DDBJ databases">
        <authorList>
            <person name="Lucero-Rivera Y.E."/>
            <person name="Tovar-Ramirez D."/>
        </authorList>
    </citation>
    <scope>NUCLEOTIDE SEQUENCE [LARGE SCALE GENOMIC DNA]</scope>
    <source>
        <strain evidence="6">Araruama</strain>
    </source>
</reference>
<evidence type="ECO:0000256" key="1">
    <source>
        <dbReference type="ARBA" id="ARBA00010923"/>
    </source>
</evidence>
<comment type="similarity">
    <text evidence="1">Belongs to the type-I restriction system S methylase family.</text>
</comment>
<dbReference type="CDD" id="cd17289">
    <property type="entry name" value="RMtype1_S_BamJRS5ORF1993P-TRD1-CR1_like"/>
    <property type="match status" value="1"/>
</dbReference>
<evidence type="ECO:0000256" key="2">
    <source>
        <dbReference type="ARBA" id="ARBA00022747"/>
    </source>
</evidence>
<dbReference type="PANTHER" id="PTHR30408">
    <property type="entry name" value="TYPE-1 RESTRICTION ENZYME ECOKI SPECIFICITY PROTEIN"/>
    <property type="match status" value="1"/>
</dbReference>
<dbReference type="InterPro" id="IPR052021">
    <property type="entry name" value="Type-I_RS_S_subunit"/>
</dbReference>
<dbReference type="CDD" id="cd17495">
    <property type="entry name" value="RMtype1_S_Cep9333ORF4827P-TRD2-CR2_like"/>
    <property type="match status" value="1"/>
</dbReference>
<comment type="caution">
    <text evidence="5">The sequence shown here is derived from an EMBL/GenBank/DDBJ whole genome shotgun (WGS) entry which is preliminary data.</text>
</comment>
<organism evidence="5 6">
    <name type="scientific">Candidatus Magnetoglobus multicellularis str. Araruama</name>
    <dbReference type="NCBI Taxonomy" id="890399"/>
    <lineage>
        <taxon>Bacteria</taxon>
        <taxon>Pseudomonadati</taxon>
        <taxon>Thermodesulfobacteriota</taxon>
        <taxon>Desulfobacteria</taxon>
        <taxon>Desulfobacterales</taxon>
        <taxon>Desulfobacteraceae</taxon>
        <taxon>Candidatus Magnetoglobus</taxon>
    </lineage>
</organism>
<keyword evidence="3" id="KW-0238">DNA-binding</keyword>
<proteinExistence type="inferred from homology"/>
<dbReference type="AlphaFoldDB" id="A0A1V1P098"/>
<dbReference type="Proteomes" id="UP000189670">
    <property type="component" value="Unassembled WGS sequence"/>
</dbReference>
<dbReference type="PANTHER" id="PTHR30408:SF12">
    <property type="entry name" value="TYPE I RESTRICTION ENZYME MJAVIII SPECIFICITY SUBUNIT"/>
    <property type="match status" value="1"/>
</dbReference>
<evidence type="ECO:0000313" key="5">
    <source>
        <dbReference type="EMBL" id="ETR68175.1"/>
    </source>
</evidence>
<dbReference type="SUPFAM" id="SSF116734">
    <property type="entry name" value="DNA methylase specificity domain"/>
    <property type="match status" value="2"/>
</dbReference>
<dbReference type="Pfam" id="PF01420">
    <property type="entry name" value="Methylase_S"/>
    <property type="match status" value="2"/>
</dbReference>
<name>A0A1V1P098_9BACT</name>
<dbReference type="InterPro" id="IPR000055">
    <property type="entry name" value="Restrct_endonuc_typeI_TRD"/>
</dbReference>
<keyword evidence="2" id="KW-0680">Restriction system</keyword>
<dbReference type="InterPro" id="IPR044946">
    <property type="entry name" value="Restrct_endonuc_typeI_TRD_sf"/>
</dbReference>
<feature type="domain" description="Type I restriction modification DNA specificity" evidence="4">
    <location>
        <begin position="1"/>
        <end position="185"/>
    </location>
</feature>